<organism evidence="2 3">
    <name type="scientific">Silvimonas terrae</name>
    <dbReference type="NCBI Taxonomy" id="300266"/>
    <lineage>
        <taxon>Bacteria</taxon>
        <taxon>Pseudomonadati</taxon>
        <taxon>Pseudomonadota</taxon>
        <taxon>Betaproteobacteria</taxon>
        <taxon>Neisseriales</taxon>
        <taxon>Chitinibacteraceae</taxon>
        <taxon>Silvimonas</taxon>
    </lineage>
</organism>
<keyword evidence="1" id="KW-0812">Transmembrane</keyword>
<evidence type="ECO:0000313" key="2">
    <source>
        <dbReference type="EMBL" id="MBB5192800.1"/>
    </source>
</evidence>
<sequence>MSNITNAALEVQNPQEIIDQAISRAGAVAMLAAFGFVTVEKYEEASAFLKTHPEVTFDNDDFAATLRWLEDYQYTDAATVAQHKQQLLDLCNEPTHEHVMFLNVYRSIDPELFDQKLKEIHCLDIVNTFEVAGFFESDIKENILHKLKNDDFSCLRNTEERCHYFLEWLIENQYTSVEKKERIIAELLKKQPQDVEQFEVYISMLVNMRSIDRERCNFRIQTLLAQRYLHLLVDNNILHQALDDASFSRLVENGPRLLPADLSVNIMGRLSGNTDLQPLLAWLFAEGMAEPVQVEDAICKLLENDEAPIEVLMELKSLDRKKFETRIKYVAIRGLLLLLNVYKYIPDENLDTAILAMERYGPTLEFGDVDISEIIDWLLNENLTTSAHIEYATNILLKDDKTNSNQQILLLSQLKSINPALFESRITELQKKEIKKLNLKLALQILVVVLFALWLFF</sequence>
<evidence type="ECO:0000256" key="1">
    <source>
        <dbReference type="SAM" id="Phobius"/>
    </source>
</evidence>
<protein>
    <submittedName>
        <fullName evidence="2">Uncharacterized protein</fullName>
    </submittedName>
</protein>
<keyword evidence="1" id="KW-1133">Transmembrane helix</keyword>
<evidence type="ECO:0000313" key="3">
    <source>
        <dbReference type="Proteomes" id="UP000543030"/>
    </source>
</evidence>
<reference evidence="2 3" key="1">
    <citation type="submission" date="2020-08" db="EMBL/GenBank/DDBJ databases">
        <title>Genomic Encyclopedia of Type Strains, Phase IV (KMG-IV): sequencing the most valuable type-strain genomes for metagenomic binning, comparative biology and taxonomic classification.</title>
        <authorList>
            <person name="Goeker M."/>
        </authorList>
    </citation>
    <scope>NUCLEOTIDE SEQUENCE [LARGE SCALE GENOMIC DNA]</scope>
    <source>
        <strain evidence="2 3">DSM 18233</strain>
    </source>
</reference>
<accession>A0A840RJZ3</accession>
<comment type="caution">
    <text evidence="2">The sequence shown here is derived from an EMBL/GenBank/DDBJ whole genome shotgun (WGS) entry which is preliminary data.</text>
</comment>
<feature type="transmembrane region" description="Helical" evidence="1">
    <location>
        <begin position="437"/>
        <end position="456"/>
    </location>
</feature>
<gene>
    <name evidence="2" type="ORF">HNQ50_003554</name>
</gene>
<name>A0A840RJZ3_9NEIS</name>
<dbReference type="EMBL" id="JACHHN010000008">
    <property type="protein sequence ID" value="MBB5192800.1"/>
    <property type="molecule type" value="Genomic_DNA"/>
</dbReference>
<proteinExistence type="predicted"/>
<keyword evidence="3" id="KW-1185">Reference proteome</keyword>
<dbReference type="Proteomes" id="UP000543030">
    <property type="component" value="Unassembled WGS sequence"/>
</dbReference>
<keyword evidence="1" id="KW-0472">Membrane</keyword>
<dbReference type="AlphaFoldDB" id="A0A840RJZ3"/>
<dbReference type="RefSeq" id="WP_184102464.1">
    <property type="nucleotide sequence ID" value="NZ_JACHHN010000008.1"/>
</dbReference>